<gene>
    <name evidence="3" type="ORF">HJB60_30630</name>
    <name evidence="2" type="ORF">HJB63_23545</name>
</gene>
<evidence type="ECO:0000313" key="5">
    <source>
        <dbReference type="Proteomes" id="UP000770629"/>
    </source>
</evidence>
<feature type="signal peptide" evidence="1">
    <location>
        <begin position="1"/>
        <end position="32"/>
    </location>
</feature>
<dbReference type="AlphaFoldDB" id="A0A9Q3QWQ3"/>
<sequence length="114" mass="12412">MRFLFCHRSNAAATTCIAALLLLVTFPLAGRAQDNPFEQFPLVIHCKYNETYHSFYLSRISQDGVATYQASERIAGTITLDGKAKAIGGEGGGTCVGKTLAELRASHQAYDLNR</sequence>
<name>A0A9Q3QWQ3_9HYPH</name>
<dbReference type="Proteomes" id="UP000749740">
    <property type="component" value="Unassembled WGS sequence"/>
</dbReference>
<evidence type="ECO:0000256" key="1">
    <source>
        <dbReference type="SAM" id="SignalP"/>
    </source>
</evidence>
<dbReference type="EMBL" id="JABDYF010000018">
    <property type="protein sequence ID" value="MBX5093473.1"/>
    <property type="molecule type" value="Genomic_DNA"/>
</dbReference>
<evidence type="ECO:0000313" key="3">
    <source>
        <dbReference type="EMBL" id="MBX5093473.1"/>
    </source>
</evidence>
<feature type="chain" id="PRO_5040437217" evidence="1">
    <location>
        <begin position="33"/>
        <end position="114"/>
    </location>
</feature>
<dbReference type="Proteomes" id="UP000770629">
    <property type="component" value="Unassembled WGS sequence"/>
</dbReference>
<comment type="caution">
    <text evidence="2">The sequence shown here is derived from an EMBL/GenBank/DDBJ whole genome shotgun (WGS) entry which is preliminary data.</text>
</comment>
<keyword evidence="5" id="KW-1185">Reference proteome</keyword>
<organism evidence="2 4">
    <name type="scientific">Rhizobium lentis</name>
    <dbReference type="NCBI Taxonomy" id="1138194"/>
    <lineage>
        <taxon>Bacteria</taxon>
        <taxon>Pseudomonadati</taxon>
        <taxon>Pseudomonadota</taxon>
        <taxon>Alphaproteobacteria</taxon>
        <taxon>Hyphomicrobiales</taxon>
        <taxon>Rhizobiaceae</taxon>
        <taxon>Rhizobium/Agrobacterium group</taxon>
        <taxon>Rhizobium</taxon>
    </lineage>
</organism>
<dbReference type="EMBL" id="JABDYC010000009">
    <property type="protein sequence ID" value="MBX5025506.1"/>
    <property type="molecule type" value="Genomic_DNA"/>
</dbReference>
<accession>A0A9Q3QWQ3</accession>
<keyword evidence="1" id="KW-0732">Signal</keyword>
<proteinExistence type="predicted"/>
<protein>
    <submittedName>
        <fullName evidence="2">Uncharacterized protein</fullName>
    </submittedName>
</protein>
<evidence type="ECO:0000313" key="4">
    <source>
        <dbReference type="Proteomes" id="UP000749740"/>
    </source>
</evidence>
<evidence type="ECO:0000313" key="2">
    <source>
        <dbReference type="EMBL" id="MBX5025506.1"/>
    </source>
</evidence>
<reference evidence="2 5" key="1">
    <citation type="submission" date="2020-04" db="EMBL/GenBank/DDBJ databases">
        <title>Global-level population genomics: horizontal gene transfer, symbiosis and evolution in Rhizobia.</title>
        <authorList>
            <person name="Gai Y."/>
        </authorList>
    </citation>
    <scope>NUCLEOTIDE SEQUENCE</scope>
    <source>
        <strain evidence="3 5">BLR33</strain>
        <strain evidence="2">BLR57</strain>
    </source>
</reference>